<evidence type="ECO:0000313" key="10">
    <source>
        <dbReference type="Proteomes" id="UP000054978"/>
    </source>
</evidence>
<dbReference type="STRING" id="1777144.AWB83_04377"/>
<dbReference type="AlphaFoldDB" id="A0A158CIH7"/>
<reference evidence="9" key="1">
    <citation type="submission" date="2016-01" db="EMBL/GenBank/DDBJ databases">
        <authorList>
            <person name="Peeters C."/>
        </authorList>
    </citation>
    <scope>NUCLEOTIDE SEQUENCE [LARGE SCALE GENOMIC DNA]</scope>
    <source>
        <strain evidence="9">LMG 29326</strain>
    </source>
</reference>
<comment type="caution">
    <text evidence="9">The sequence shown here is derived from an EMBL/GenBank/DDBJ whole genome shotgun (WGS) entry which is preliminary data.</text>
</comment>
<dbReference type="PANTHER" id="PTHR11986">
    <property type="entry name" value="AMINOTRANSFERASE CLASS III"/>
    <property type="match status" value="1"/>
</dbReference>
<keyword evidence="8" id="KW-0963">Cytoplasm</keyword>
<dbReference type="GO" id="GO:0005737">
    <property type="term" value="C:cytoplasm"/>
    <property type="evidence" value="ECO:0007669"/>
    <property type="project" value="UniProtKB-SubCell"/>
</dbReference>
<comment type="caution">
    <text evidence="8">Lacks conserved residue(s) required for the propagation of feature annotation.</text>
</comment>
<evidence type="ECO:0000256" key="8">
    <source>
        <dbReference type="HAMAP-Rule" id="MF_01107"/>
    </source>
</evidence>
<dbReference type="InterPro" id="IPR004636">
    <property type="entry name" value="AcOrn/SuccOrn_fam"/>
</dbReference>
<dbReference type="Pfam" id="PF00202">
    <property type="entry name" value="Aminotran_3"/>
    <property type="match status" value="1"/>
</dbReference>
<dbReference type="HAMAP" id="MF_01107">
    <property type="entry name" value="ArgD_aminotrans_3"/>
    <property type="match status" value="1"/>
</dbReference>
<evidence type="ECO:0000256" key="4">
    <source>
        <dbReference type="ARBA" id="ARBA00022605"/>
    </source>
</evidence>
<gene>
    <name evidence="8" type="primary">argD</name>
    <name evidence="9" type="ORF">AWB83_04377</name>
</gene>
<sequence length="394" mass="42914">MNFNEYPVDSLMYITNRPDIVFTHGKGSWLYDNTGKRYLDFIQGWAVNSLGHCNDGMIEALNKQARTLINPSPAFYNAPMAQLAGLLTANSCFDKVFFANSGAEANEGAIKLARKWGRKFRNGAYEIITFDHSFHGRTLATMSASGKAGWDTIYAPQVPGFPKADLNDIASVEKLINEKTVGVMLEPIQGEGGVIPATREFMQQLRELTKKHNLLLIVDEVQSGCGRAGTLFAYELSGIEPDIMTLGKGIGGGVPLAALLSKAEVACFDAGDQGGTYNGNPLMTAVGYSVISQLTAPGFLEGVRANGEYLKQELLKLSAERGFQGERGEGLLRALLLDSDKGPQIVEKARLMQPDGLLVNAARPNLLRFMPALNVTRDEIDLMMKMLRSVLDSL</sequence>
<keyword evidence="3 8" id="KW-0032">Aminotransferase</keyword>
<dbReference type="GO" id="GO:0045303">
    <property type="term" value="F:diaminobutyrate-2-oxoglutarate transaminase activity"/>
    <property type="evidence" value="ECO:0007669"/>
    <property type="project" value="UniProtKB-EC"/>
</dbReference>
<dbReference type="InterPro" id="IPR005814">
    <property type="entry name" value="Aminotrans_3"/>
</dbReference>
<comment type="similarity">
    <text evidence="8">Belongs to the class-III pyridoxal-phosphate-dependent aminotransferase family. ArgD subfamily.</text>
</comment>
<dbReference type="UniPathway" id="UPA00068">
    <property type="reaction ID" value="UER00109"/>
</dbReference>
<feature type="binding site" evidence="8">
    <location>
        <position position="276"/>
    </location>
    <ligand>
        <name>pyridoxal 5'-phosphate</name>
        <dbReference type="ChEBI" id="CHEBI:597326"/>
    </ligand>
</feature>
<dbReference type="InterPro" id="IPR049704">
    <property type="entry name" value="Aminotrans_3_PPA_site"/>
</dbReference>
<evidence type="ECO:0000256" key="3">
    <source>
        <dbReference type="ARBA" id="ARBA00022576"/>
    </source>
</evidence>
<proteinExistence type="inferred from homology"/>
<evidence type="ECO:0000256" key="5">
    <source>
        <dbReference type="ARBA" id="ARBA00022679"/>
    </source>
</evidence>
<dbReference type="Proteomes" id="UP000054978">
    <property type="component" value="Unassembled WGS sequence"/>
</dbReference>
<comment type="miscellaneous">
    <text evidence="8">May also have succinyldiaminopimelate aminotransferase activity, thus carrying out the corresponding step in lysine biosynthesis.</text>
</comment>
<feature type="binding site" evidence="8">
    <location>
        <position position="134"/>
    </location>
    <ligand>
        <name>pyridoxal 5'-phosphate</name>
        <dbReference type="ChEBI" id="CHEBI:597326"/>
    </ligand>
</feature>
<evidence type="ECO:0000256" key="7">
    <source>
        <dbReference type="ARBA" id="ARBA00049111"/>
    </source>
</evidence>
<comment type="pathway">
    <text evidence="8">Amino-acid biosynthesis; L-arginine biosynthesis; N(2)-acetyl-L-ornithine from L-glutamate: step 4/4.</text>
</comment>
<dbReference type="NCBIfam" id="NF002325">
    <property type="entry name" value="PRK01278.1"/>
    <property type="match status" value="1"/>
</dbReference>
<comment type="cofactor">
    <cofactor evidence="8">
        <name>pyridoxal 5'-phosphate</name>
        <dbReference type="ChEBI" id="CHEBI:597326"/>
    </cofactor>
    <text evidence="8">Binds 1 pyridoxal phosphate per subunit.</text>
</comment>
<evidence type="ECO:0000313" key="9">
    <source>
        <dbReference type="EMBL" id="SAK82173.1"/>
    </source>
</evidence>
<organism evidence="9 10">
    <name type="scientific">Caballeronia ptereochthonis</name>
    <dbReference type="NCBI Taxonomy" id="1777144"/>
    <lineage>
        <taxon>Bacteria</taxon>
        <taxon>Pseudomonadati</taxon>
        <taxon>Pseudomonadota</taxon>
        <taxon>Betaproteobacteria</taxon>
        <taxon>Burkholderiales</taxon>
        <taxon>Burkholderiaceae</taxon>
        <taxon>Caballeronia</taxon>
    </lineage>
</organism>
<feature type="modified residue" description="N6-(pyridoxal phosphate)lysine" evidence="8">
    <location>
        <position position="248"/>
    </location>
</feature>
<dbReference type="FunFam" id="3.40.640.10:FF:000004">
    <property type="entry name" value="Acetylornithine aminotransferase"/>
    <property type="match status" value="1"/>
</dbReference>
<keyword evidence="5 8" id="KW-0808">Transferase</keyword>
<keyword evidence="2 8" id="KW-0055">Arginine biosynthesis</keyword>
<dbReference type="GO" id="GO:0003992">
    <property type="term" value="F:N2-acetyl-L-ornithine:2-oxoglutarate 5-aminotransferase activity"/>
    <property type="evidence" value="ECO:0007669"/>
    <property type="project" value="UniProtKB-UniRule"/>
</dbReference>
<evidence type="ECO:0000256" key="2">
    <source>
        <dbReference type="ARBA" id="ARBA00022571"/>
    </source>
</evidence>
<dbReference type="GO" id="GO:0042802">
    <property type="term" value="F:identical protein binding"/>
    <property type="evidence" value="ECO:0007669"/>
    <property type="project" value="TreeGrafter"/>
</dbReference>
<comment type="catalytic activity">
    <reaction evidence="7">
        <text>L-2,4-diaminobutanoate + 2-oxoglutarate = L-aspartate 4-semialdehyde + L-glutamate</text>
        <dbReference type="Rhea" id="RHEA:11160"/>
        <dbReference type="ChEBI" id="CHEBI:16810"/>
        <dbReference type="ChEBI" id="CHEBI:29985"/>
        <dbReference type="ChEBI" id="CHEBI:58761"/>
        <dbReference type="ChEBI" id="CHEBI:537519"/>
        <dbReference type="EC" id="2.6.1.76"/>
    </reaction>
</comment>
<dbReference type="PIRSF" id="PIRSF000521">
    <property type="entry name" value="Transaminase_4ab_Lys_Orn"/>
    <property type="match status" value="1"/>
</dbReference>
<keyword evidence="10" id="KW-1185">Reference proteome</keyword>
<feature type="binding site" evidence="8">
    <location>
        <position position="137"/>
    </location>
    <ligand>
        <name>N(2)-acetyl-L-ornithine</name>
        <dbReference type="ChEBI" id="CHEBI:57805"/>
    </ligand>
</feature>
<dbReference type="CDD" id="cd00610">
    <property type="entry name" value="OAT_like"/>
    <property type="match status" value="1"/>
</dbReference>
<dbReference type="InterPro" id="IPR015421">
    <property type="entry name" value="PyrdxlP-dep_Trfase_major"/>
</dbReference>
<dbReference type="GO" id="GO:0006526">
    <property type="term" value="P:L-arginine biosynthetic process"/>
    <property type="evidence" value="ECO:0007669"/>
    <property type="project" value="UniProtKB-UniRule"/>
</dbReference>
<feature type="binding site" evidence="8">
    <location>
        <begin position="102"/>
        <end position="103"/>
    </location>
    <ligand>
        <name>pyridoxal 5'-phosphate</name>
        <dbReference type="ChEBI" id="CHEBI:597326"/>
    </ligand>
</feature>
<dbReference type="EMBL" id="FCOB02000021">
    <property type="protein sequence ID" value="SAK82173.1"/>
    <property type="molecule type" value="Genomic_DNA"/>
</dbReference>
<dbReference type="EC" id="2.6.1.11" evidence="8"/>
<dbReference type="Gene3D" id="3.40.640.10">
    <property type="entry name" value="Type I PLP-dependent aspartate aminotransferase-like (Major domain)"/>
    <property type="match status" value="1"/>
</dbReference>
<evidence type="ECO:0000256" key="1">
    <source>
        <dbReference type="ARBA" id="ARBA00004946"/>
    </source>
</evidence>
<dbReference type="InterPro" id="IPR050103">
    <property type="entry name" value="Class-III_PLP-dep_AT"/>
</dbReference>
<dbReference type="Gene3D" id="3.90.1150.10">
    <property type="entry name" value="Aspartate Aminotransferase, domain 1"/>
    <property type="match status" value="1"/>
</dbReference>
<dbReference type="InterPro" id="IPR015424">
    <property type="entry name" value="PyrdxlP-dep_Trfase"/>
</dbReference>
<accession>A0A158CIH7</accession>
<keyword evidence="6 8" id="KW-0663">Pyridoxal phosphate</keyword>
<name>A0A158CIH7_9BURK</name>
<dbReference type="NCBIfam" id="NF002985">
    <property type="entry name" value="PRK03715.1"/>
    <property type="match status" value="1"/>
</dbReference>
<dbReference type="GO" id="GO:0030170">
    <property type="term" value="F:pyridoxal phosphate binding"/>
    <property type="evidence" value="ECO:0007669"/>
    <property type="project" value="InterPro"/>
</dbReference>
<dbReference type="OrthoDB" id="3398487at2"/>
<comment type="subcellular location">
    <subcellularLocation>
        <location evidence="8">Cytoplasm</location>
    </subcellularLocation>
</comment>
<dbReference type="RefSeq" id="WP_087047756.1">
    <property type="nucleotide sequence ID" value="NZ_FCOB02000021.1"/>
</dbReference>
<dbReference type="InterPro" id="IPR015422">
    <property type="entry name" value="PyrdxlP-dep_Trfase_small"/>
</dbReference>
<comment type="subunit">
    <text evidence="8">Homodimer.</text>
</comment>
<comment type="catalytic activity">
    <reaction evidence="8">
        <text>N(2)-acetyl-L-ornithine + 2-oxoglutarate = N-acetyl-L-glutamate 5-semialdehyde + L-glutamate</text>
        <dbReference type="Rhea" id="RHEA:18049"/>
        <dbReference type="ChEBI" id="CHEBI:16810"/>
        <dbReference type="ChEBI" id="CHEBI:29123"/>
        <dbReference type="ChEBI" id="CHEBI:29985"/>
        <dbReference type="ChEBI" id="CHEBI:57805"/>
        <dbReference type="EC" id="2.6.1.11"/>
    </reaction>
</comment>
<feature type="binding site" evidence="8">
    <location>
        <begin position="219"/>
        <end position="222"/>
    </location>
    <ligand>
        <name>pyridoxal 5'-phosphate</name>
        <dbReference type="ChEBI" id="CHEBI:597326"/>
    </ligand>
</feature>
<dbReference type="PROSITE" id="PS00600">
    <property type="entry name" value="AA_TRANSFER_CLASS_3"/>
    <property type="match status" value="1"/>
</dbReference>
<keyword evidence="4 8" id="KW-0028">Amino-acid biosynthesis</keyword>
<dbReference type="SUPFAM" id="SSF53383">
    <property type="entry name" value="PLP-dependent transferases"/>
    <property type="match status" value="1"/>
</dbReference>
<dbReference type="PANTHER" id="PTHR11986:SF79">
    <property type="entry name" value="ACETYLORNITHINE AMINOTRANSFERASE, MITOCHONDRIAL"/>
    <property type="match status" value="1"/>
</dbReference>
<comment type="pathway">
    <text evidence="1">Amine and polyamine biosynthesis; ectoine biosynthesis; L-ectoine from L-aspartate 4-semialdehyde: step 1/3.</text>
</comment>
<protein>
    <recommendedName>
        <fullName evidence="8">Acetylornithine aminotransferase</fullName>
        <shortName evidence="8">ACOAT</shortName>
        <ecNumber evidence="8">2.6.1.11</ecNumber>
    </recommendedName>
</protein>
<evidence type="ECO:0000256" key="6">
    <source>
        <dbReference type="ARBA" id="ARBA00022898"/>
    </source>
</evidence>